<dbReference type="PROSITE" id="PS50041">
    <property type="entry name" value="C_TYPE_LECTIN_2"/>
    <property type="match status" value="1"/>
</dbReference>
<dbReference type="PIR" id="T20972">
    <property type="entry name" value="T20972"/>
</dbReference>
<dbReference type="InterPro" id="IPR036465">
    <property type="entry name" value="vWFA_dom_sf"/>
</dbReference>
<dbReference type="CDD" id="cd00037">
    <property type="entry name" value="CLECT"/>
    <property type="match status" value="1"/>
</dbReference>
<proteinExistence type="evidence at protein level"/>
<dbReference type="AlphaFoldDB" id="O62171"/>
<dbReference type="SUPFAM" id="SSF56436">
    <property type="entry name" value="C-type lectin-like"/>
    <property type="match status" value="1"/>
</dbReference>
<dbReference type="Pfam" id="PF00092">
    <property type="entry name" value="VWA"/>
    <property type="match status" value="1"/>
</dbReference>
<dbReference type="SUPFAM" id="SSF53300">
    <property type="entry name" value="vWA-like"/>
    <property type="match status" value="1"/>
</dbReference>
<feature type="domain" description="VWFA" evidence="3">
    <location>
        <begin position="32"/>
        <end position="213"/>
    </location>
</feature>
<keyword evidence="7" id="KW-1267">Proteomics identification</keyword>
<evidence type="ECO:0000259" key="2">
    <source>
        <dbReference type="PROSITE" id="PS50041"/>
    </source>
</evidence>
<evidence type="ECO:0000256" key="1">
    <source>
        <dbReference type="SAM" id="SignalP"/>
    </source>
</evidence>
<dbReference type="AGR" id="WB:WBGene00008853"/>
<dbReference type="InterPro" id="IPR001304">
    <property type="entry name" value="C-type_lectin-like"/>
</dbReference>
<evidence type="ECO:0007829" key="7">
    <source>
        <dbReference type="PeptideAtlas" id="O62171"/>
    </source>
</evidence>
<dbReference type="HOGENOM" id="CLU_060615_0_0_1"/>
<dbReference type="GeneID" id="184525"/>
<dbReference type="Gene3D" id="3.40.50.410">
    <property type="entry name" value="von Willebrand factor, type A domain"/>
    <property type="match status" value="1"/>
</dbReference>
<dbReference type="CTD" id="184525"/>
<dbReference type="OMA" id="YCARAND"/>
<dbReference type="Pfam" id="PF00059">
    <property type="entry name" value="Lectin_C"/>
    <property type="match status" value="1"/>
</dbReference>
<evidence type="ECO:0000313" key="6">
    <source>
        <dbReference type="WormBase" id="F15D3.2"/>
    </source>
</evidence>
<dbReference type="PANTHER" id="PTHR31024">
    <property type="entry name" value="C-TYPE LECTIN"/>
    <property type="match status" value="1"/>
</dbReference>
<dbReference type="CDD" id="cd01477">
    <property type="entry name" value="vWA_F09G8-8_type"/>
    <property type="match status" value="1"/>
</dbReference>
<protein>
    <submittedName>
        <fullName evidence="4">VWFA domain-containing protein</fullName>
    </submittedName>
</protein>
<dbReference type="SMART" id="SM00034">
    <property type="entry name" value="CLECT"/>
    <property type="match status" value="1"/>
</dbReference>
<evidence type="ECO:0000313" key="4">
    <source>
        <dbReference type="EMBL" id="CAB02952.1"/>
    </source>
</evidence>
<dbReference type="WormBase" id="F15D3.2">
    <property type="protein sequence ID" value="CE15849"/>
    <property type="gene ID" value="WBGene00008853"/>
    <property type="gene designation" value="clec-101"/>
</dbReference>
<dbReference type="InterPro" id="IPR016186">
    <property type="entry name" value="C-type_lectin-like/link_sf"/>
</dbReference>
<evidence type="ECO:0000313" key="5">
    <source>
        <dbReference type="Proteomes" id="UP000001940"/>
    </source>
</evidence>
<dbReference type="UCSC" id="F15D3.2">
    <property type="organism name" value="c. elegans"/>
</dbReference>
<keyword evidence="1" id="KW-0732">Signal</keyword>
<evidence type="ECO:0000259" key="3">
    <source>
        <dbReference type="PROSITE" id="PS50234"/>
    </source>
</evidence>
<accession>O62171</accession>
<dbReference type="OrthoDB" id="5787264at2759"/>
<dbReference type="eggNOG" id="ENOG502SH29">
    <property type="taxonomic scope" value="Eukaryota"/>
</dbReference>
<dbReference type="Proteomes" id="UP000001940">
    <property type="component" value="Chromosome I"/>
</dbReference>
<dbReference type="PaxDb" id="6239-F15D3.2"/>
<dbReference type="PROSITE" id="PS50234">
    <property type="entry name" value="VWFA"/>
    <property type="match status" value="1"/>
</dbReference>
<dbReference type="PANTHER" id="PTHR31024:SF6">
    <property type="entry name" value="VWFA DOMAIN-CONTAINING PROTEIN"/>
    <property type="match status" value="1"/>
</dbReference>
<dbReference type="InParanoid" id="O62171"/>
<dbReference type="PeptideAtlas" id="O62171"/>
<keyword evidence="5" id="KW-1185">Reference proteome</keyword>
<dbReference type="FunCoup" id="O62171">
    <property type="interactions" value="5"/>
</dbReference>
<feature type="domain" description="C-type lectin" evidence="2">
    <location>
        <begin position="229"/>
        <end position="355"/>
    </location>
</feature>
<dbReference type="PhylomeDB" id="O62171"/>
<sequence length="376" mass="42277">MKSLLILFLLGSCSANIPERECGRDLSNLWLDVVAVVDDSKGVTQGGLYNIIGTLNSVLQLSKIGTRKDNPRTTRLGLVSYNYNETIEATLNDYQFLDTNKMMDQLKISSNIGSYLVTGLSGAEQLFKQDKEHSREHYRKVVIVFASTYKDDGANDPKPVAARFLSSGGIIITVAYSQSHDTQLLEKLGGIATKEFNFTNDDPGLIEKIQDSLLKANCFCPNSWHQYQPKGTCIQPVTLPASWSIAQASCHHKGNNGHLVNEYSREKHDFVMAILKTYKEFQPTYKYHIGLNGNCSLWKWDQASGEEQVQLQGWQIWAPDFPRCSPMLEMLEGVTYVTDGWINVPSNFYANYVCETSTCDTDNYCARANDFLLNRV</sequence>
<dbReference type="EMBL" id="BX284601">
    <property type="protein sequence ID" value="CAB02952.1"/>
    <property type="molecule type" value="Genomic_DNA"/>
</dbReference>
<gene>
    <name evidence="4 6" type="primary">clec-101</name>
    <name evidence="4" type="ORF">CELE_F15D3.2</name>
    <name evidence="6" type="ORF">F15D3.2</name>
</gene>
<organism evidence="4 5">
    <name type="scientific">Caenorhabditis elegans</name>
    <dbReference type="NCBI Taxonomy" id="6239"/>
    <lineage>
        <taxon>Eukaryota</taxon>
        <taxon>Metazoa</taxon>
        <taxon>Ecdysozoa</taxon>
        <taxon>Nematoda</taxon>
        <taxon>Chromadorea</taxon>
        <taxon>Rhabditida</taxon>
        <taxon>Rhabditina</taxon>
        <taxon>Rhabditomorpha</taxon>
        <taxon>Rhabditoidea</taxon>
        <taxon>Rhabditidae</taxon>
        <taxon>Peloderinae</taxon>
        <taxon>Caenorhabditis</taxon>
    </lineage>
</organism>
<feature type="chain" id="PRO_5013311431" evidence="1">
    <location>
        <begin position="16"/>
        <end position="376"/>
    </location>
</feature>
<dbReference type="SMR" id="O62171"/>
<feature type="signal peptide" evidence="1">
    <location>
        <begin position="1"/>
        <end position="15"/>
    </location>
</feature>
<dbReference type="SMART" id="SM00327">
    <property type="entry name" value="VWA"/>
    <property type="match status" value="1"/>
</dbReference>
<reference evidence="4 5" key="1">
    <citation type="journal article" date="1998" name="Science">
        <title>Genome sequence of the nematode C. elegans: a platform for investigating biology.</title>
        <authorList>
            <consortium name="The C. elegans sequencing consortium"/>
            <person name="Sulson J.E."/>
            <person name="Waterston R."/>
        </authorList>
    </citation>
    <scope>NUCLEOTIDE SEQUENCE [LARGE SCALE GENOMIC DNA]</scope>
    <source>
        <strain evidence="4 5">Bristol N2</strain>
    </source>
</reference>
<dbReference type="RefSeq" id="NP_492949.1">
    <property type="nucleotide sequence ID" value="NM_060548.3"/>
</dbReference>
<dbReference type="KEGG" id="cel:CELE_F15D3.2"/>
<name>O62171_CAEEL</name>
<dbReference type="InterPro" id="IPR016187">
    <property type="entry name" value="CTDL_fold"/>
</dbReference>
<dbReference type="Gene3D" id="3.10.100.10">
    <property type="entry name" value="Mannose-Binding Protein A, subunit A"/>
    <property type="match status" value="1"/>
</dbReference>
<dbReference type="InterPro" id="IPR002035">
    <property type="entry name" value="VWF_A"/>
</dbReference>